<dbReference type="Gene3D" id="3.90.226.10">
    <property type="entry name" value="2-enoyl-CoA Hydratase, Chain A, domain 1"/>
    <property type="match status" value="2"/>
</dbReference>
<dbReference type="InterPro" id="IPR029045">
    <property type="entry name" value="ClpP/crotonase-like_dom_sf"/>
</dbReference>
<keyword evidence="3" id="KW-0436">Ligase</keyword>
<dbReference type="InterPro" id="IPR034733">
    <property type="entry name" value="AcCoA_carboxyl_beta"/>
</dbReference>
<dbReference type="GO" id="GO:0016874">
    <property type="term" value="F:ligase activity"/>
    <property type="evidence" value="ECO:0007669"/>
    <property type="project" value="UniProtKB-KW"/>
</dbReference>
<accession>A0ABW3QPS9</accession>
<dbReference type="SUPFAM" id="SSF52096">
    <property type="entry name" value="ClpP/crotonase"/>
    <property type="match status" value="2"/>
</dbReference>
<dbReference type="InterPro" id="IPR045190">
    <property type="entry name" value="MCCB/AccD1-like"/>
</dbReference>
<proteinExistence type="predicted"/>
<dbReference type="PANTHER" id="PTHR22855">
    <property type="entry name" value="ACETYL, PROPIONYL, PYRUVATE, AND GLUTACONYL CARBOXYLASE-RELATED"/>
    <property type="match status" value="1"/>
</dbReference>
<dbReference type="EMBL" id="JBHTLK010000019">
    <property type="protein sequence ID" value="MFD1146787.1"/>
    <property type="molecule type" value="Genomic_DNA"/>
</dbReference>
<feature type="domain" description="CoA carboxyltransferase C-terminal" evidence="2">
    <location>
        <begin position="275"/>
        <end position="531"/>
    </location>
</feature>
<gene>
    <name evidence="3" type="ORF">ACFQ3T_06605</name>
</gene>
<sequence length="531" mass="56984">MTTLRTALDSRSPEYAENREALLARLAELDAEHAKALAGGGPKYTERHHERGKLLARERIELLVDQDSPFLELSPLAAWGTDYPVGASVVTGIGVVEGVECVIVANDPTVRGGASNPWTLRKTFRANDIAAQNRLPLIGLVESGGADLPSQSEIFIPGGRAFRDLTRLSAAGVPTVSTVFGNATAGGAYVPGMSDYVIMIKDRSKVFLGGPPLVRMATGEESDDESLGGARMHGTTSGLADFVAEDEVDAIRLTRRVVARLNRRKLGPAPKPVEPPRYDEEDLLGLVPTDPRVPFDPREVIARIVDGSRFDEFKPDYGNSLVTGWADLHGYPIGVLANARGVLFSEEAQKATQFIQLANASDTPLLFLQNTTGYMVGARYEQGGIIKHGAMMINAVSNSTVPHLTVVMGASYGAGNYGMCGRAYDPRFLFTWPNAKSAVMGPKQLAGVLSIVARQAAAAKGQDYDEEHDAAMRQMVEGQIEQQSVAAFLSGRLYDDGVIDPRDTRTVLGLCLSAIHSGPIKGADGYGVFRM</sequence>
<dbReference type="InterPro" id="IPR011763">
    <property type="entry name" value="COA_CT_C"/>
</dbReference>
<comment type="caution">
    <text evidence="3">The sequence shown here is derived from an EMBL/GenBank/DDBJ whole genome shotgun (WGS) entry which is preliminary data.</text>
</comment>
<dbReference type="Pfam" id="PF01039">
    <property type="entry name" value="Carboxyl_trans"/>
    <property type="match status" value="1"/>
</dbReference>
<feature type="domain" description="CoA carboxyltransferase C-terminal" evidence="2">
    <location>
        <begin position="28"/>
        <end position="272"/>
    </location>
</feature>
<dbReference type="InterPro" id="IPR011762">
    <property type="entry name" value="COA_CT_N"/>
</dbReference>
<dbReference type="Proteomes" id="UP001597168">
    <property type="component" value="Unassembled WGS sequence"/>
</dbReference>
<feature type="domain" description="CoA carboxyltransferase N-terminal" evidence="1">
    <location>
        <begin position="22"/>
        <end position="273"/>
    </location>
</feature>
<reference evidence="4" key="1">
    <citation type="journal article" date="2019" name="Int. J. Syst. Evol. Microbiol.">
        <title>The Global Catalogue of Microorganisms (GCM) 10K type strain sequencing project: providing services to taxonomists for standard genome sequencing and annotation.</title>
        <authorList>
            <consortium name="The Broad Institute Genomics Platform"/>
            <consortium name="The Broad Institute Genome Sequencing Center for Infectious Disease"/>
            <person name="Wu L."/>
            <person name="Ma J."/>
        </authorList>
    </citation>
    <scope>NUCLEOTIDE SEQUENCE [LARGE SCALE GENOMIC DNA]</scope>
    <source>
        <strain evidence="4">CCUG 60214</strain>
    </source>
</reference>
<protein>
    <submittedName>
        <fullName evidence="3">Acyl-CoA carboxylase subunit beta</fullName>
        <ecNumber evidence="3">6.-.-.-</ecNumber>
    </submittedName>
</protein>
<organism evidence="3 4">
    <name type="scientific">Saccharothrix hoggarensis</name>
    <dbReference type="NCBI Taxonomy" id="913853"/>
    <lineage>
        <taxon>Bacteria</taxon>
        <taxon>Bacillati</taxon>
        <taxon>Actinomycetota</taxon>
        <taxon>Actinomycetes</taxon>
        <taxon>Pseudonocardiales</taxon>
        <taxon>Pseudonocardiaceae</taxon>
        <taxon>Saccharothrix</taxon>
    </lineage>
</organism>
<evidence type="ECO:0000259" key="2">
    <source>
        <dbReference type="PROSITE" id="PS50989"/>
    </source>
</evidence>
<dbReference type="PROSITE" id="PS50989">
    <property type="entry name" value="COA_CT_CTER"/>
    <property type="match status" value="2"/>
</dbReference>
<dbReference type="EC" id="6.-.-.-" evidence="3"/>
<keyword evidence="4" id="KW-1185">Reference proteome</keyword>
<evidence type="ECO:0000313" key="3">
    <source>
        <dbReference type="EMBL" id="MFD1146787.1"/>
    </source>
</evidence>
<name>A0ABW3QPS9_9PSEU</name>
<dbReference type="PROSITE" id="PS50980">
    <property type="entry name" value="COA_CT_NTER"/>
    <property type="match status" value="1"/>
</dbReference>
<dbReference type="PANTHER" id="PTHR22855:SF46">
    <property type="entry name" value="METHYLCROTONOYL-COA CARBOXYLASE"/>
    <property type="match status" value="1"/>
</dbReference>
<dbReference type="RefSeq" id="WP_380721118.1">
    <property type="nucleotide sequence ID" value="NZ_JBHTLK010000019.1"/>
</dbReference>
<evidence type="ECO:0000259" key="1">
    <source>
        <dbReference type="PROSITE" id="PS50980"/>
    </source>
</evidence>
<evidence type="ECO:0000313" key="4">
    <source>
        <dbReference type="Proteomes" id="UP001597168"/>
    </source>
</evidence>